<accession>A0ACB6RS12</accession>
<evidence type="ECO:0000313" key="1">
    <source>
        <dbReference type="EMBL" id="KAF2623933.1"/>
    </source>
</evidence>
<organism evidence="1 2">
    <name type="scientific">Macroventuria anomochaeta</name>
    <dbReference type="NCBI Taxonomy" id="301207"/>
    <lineage>
        <taxon>Eukaryota</taxon>
        <taxon>Fungi</taxon>
        <taxon>Dikarya</taxon>
        <taxon>Ascomycota</taxon>
        <taxon>Pezizomycotina</taxon>
        <taxon>Dothideomycetes</taxon>
        <taxon>Pleosporomycetidae</taxon>
        <taxon>Pleosporales</taxon>
        <taxon>Pleosporineae</taxon>
        <taxon>Didymellaceae</taxon>
        <taxon>Macroventuria</taxon>
    </lineage>
</organism>
<comment type="caution">
    <text evidence="1">The sequence shown here is derived from an EMBL/GenBank/DDBJ whole genome shotgun (WGS) entry which is preliminary data.</text>
</comment>
<gene>
    <name evidence="1" type="ORF">BU25DRAFT_494078</name>
</gene>
<name>A0ACB6RS12_9PLEO</name>
<dbReference type="Proteomes" id="UP000799754">
    <property type="component" value="Unassembled WGS sequence"/>
</dbReference>
<protein>
    <submittedName>
        <fullName evidence="1">Uncharacterized protein</fullName>
    </submittedName>
</protein>
<reference evidence="1" key="1">
    <citation type="journal article" date="2020" name="Stud. Mycol.">
        <title>101 Dothideomycetes genomes: a test case for predicting lifestyles and emergence of pathogens.</title>
        <authorList>
            <person name="Haridas S."/>
            <person name="Albert R."/>
            <person name="Binder M."/>
            <person name="Bloem J."/>
            <person name="Labutti K."/>
            <person name="Salamov A."/>
            <person name="Andreopoulos B."/>
            <person name="Baker S."/>
            <person name="Barry K."/>
            <person name="Bills G."/>
            <person name="Bluhm B."/>
            <person name="Cannon C."/>
            <person name="Castanera R."/>
            <person name="Culley D."/>
            <person name="Daum C."/>
            <person name="Ezra D."/>
            <person name="Gonzalez J."/>
            <person name="Henrissat B."/>
            <person name="Kuo A."/>
            <person name="Liang C."/>
            <person name="Lipzen A."/>
            <person name="Lutzoni F."/>
            <person name="Magnuson J."/>
            <person name="Mondo S."/>
            <person name="Nolan M."/>
            <person name="Ohm R."/>
            <person name="Pangilinan J."/>
            <person name="Park H.-J."/>
            <person name="Ramirez L."/>
            <person name="Alfaro M."/>
            <person name="Sun H."/>
            <person name="Tritt A."/>
            <person name="Yoshinaga Y."/>
            <person name="Zwiers L.-H."/>
            <person name="Turgeon B."/>
            <person name="Goodwin S."/>
            <person name="Spatafora J."/>
            <person name="Crous P."/>
            <person name="Grigoriev I."/>
        </authorList>
    </citation>
    <scope>NUCLEOTIDE SEQUENCE</scope>
    <source>
        <strain evidence="1">CBS 525.71</strain>
    </source>
</reference>
<keyword evidence="2" id="KW-1185">Reference proteome</keyword>
<proteinExistence type="predicted"/>
<sequence>MAAPRFQIISDLHLETPIQTPSYSYFSSPSNFPLPTNHLFLLGDIGLITHSSPLLHFLRSLLLRSFSLEIFYVLGNHECYHTTFENGLAMLQSWDTLLNSEFGARFHVMERRRVDISETLTLLGCMLWTHVPENHAQIVAQGVKDFDDKTRIWDRSLDDHNADHARDLAWLNAQVKVIEDSEPHREIVVLTHHSPTTDPRANSKRFLPERPMNSAFRTDLSKERCWTSKSVKVWAFGHTHFSCQFVDSTSGEGGRRKLVVANQKGYAYLEGIGNWKIEPVVVGREDGVWKVVVGERKVGDGKEDAGIEKPKTSVRGEVLRTTSQGS</sequence>
<dbReference type="EMBL" id="MU006734">
    <property type="protein sequence ID" value="KAF2623933.1"/>
    <property type="molecule type" value="Genomic_DNA"/>
</dbReference>
<evidence type="ECO:0000313" key="2">
    <source>
        <dbReference type="Proteomes" id="UP000799754"/>
    </source>
</evidence>